<name>A0A2A9FA60_9PSEU</name>
<gene>
    <name evidence="2" type="ORF">ATK36_2475</name>
</gene>
<feature type="domain" description="VOC" evidence="1">
    <location>
        <begin position="12"/>
        <end position="126"/>
    </location>
</feature>
<keyword evidence="3" id="KW-1185">Reference proteome</keyword>
<evidence type="ECO:0000313" key="2">
    <source>
        <dbReference type="EMBL" id="PFG47432.1"/>
    </source>
</evidence>
<dbReference type="Proteomes" id="UP000243542">
    <property type="component" value="Unassembled WGS sequence"/>
</dbReference>
<dbReference type="CDD" id="cd07247">
    <property type="entry name" value="SgaA_N_like"/>
    <property type="match status" value="2"/>
</dbReference>
<comment type="caution">
    <text evidence="2">The sequence shown here is derived from an EMBL/GenBank/DDBJ whole genome shotgun (WGS) entry which is preliminary data.</text>
</comment>
<dbReference type="InterPro" id="IPR029068">
    <property type="entry name" value="Glyas_Bleomycin-R_OHBP_Dase"/>
</dbReference>
<proteinExistence type="predicted"/>
<evidence type="ECO:0000313" key="3">
    <source>
        <dbReference type="Proteomes" id="UP000243542"/>
    </source>
</evidence>
<sequence>MIIRTEPWPVGTPCWVDLMAPDRARAIAFYEALLGWQVSVSGPETGGYGMAEVAGRPVAGIGEIPPDQQMPTQWTTYLAVSDVDATAGAVTAAGGQVHAPPMDVPGAGRMAIAGDAAGAVFGLWQPAGHLGTQVTLAPGAVAWNECMVEDYAAAHKFYGDVFGYSFGDMSGEGFTYTTLEVDGRPVGGLGKSPSDGSRETGWLTYFWAADSDAAAARIPELGGTVLSEPVDTPFGRMVAAKDNQGASFSLMAPNEQSGTQEGWGA</sequence>
<reference evidence="2 3" key="1">
    <citation type="submission" date="2017-10" db="EMBL/GenBank/DDBJ databases">
        <title>Sequencing the genomes of 1000 actinobacteria strains.</title>
        <authorList>
            <person name="Klenk H.-P."/>
        </authorList>
    </citation>
    <scope>NUCLEOTIDE SEQUENCE [LARGE SCALE GENOMIC DNA]</scope>
    <source>
        <strain evidence="2 3">DSM 46092</strain>
    </source>
</reference>
<dbReference type="Gene3D" id="3.10.180.10">
    <property type="entry name" value="2,3-Dihydroxybiphenyl 1,2-Dioxygenase, domain 1"/>
    <property type="match status" value="2"/>
</dbReference>
<dbReference type="SUPFAM" id="SSF54593">
    <property type="entry name" value="Glyoxalase/Bleomycin resistance protein/Dihydroxybiphenyl dioxygenase"/>
    <property type="match status" value="2"/>
</dbReference>
<protein>
    <recommendedName>
        <fullName evidence="1">VOC domain-containing protein</fullName>
    </recommendedName>
</protein>
<dbReference type="AlphaFoldDB" id="A0A2A9FA60"/>
<dbReference type="EMBL" id="PDJK01000002">
    <property type="protein sequence ID" value="PFG47432.1"/>
    <property type="molecule type" value="Genomic_DNA"/>
</dbReference>
<evidence type="ECO:0000259" key="1">
    <source>
        <dbReference type="PROSITE" id="PS51819"/>
    </source>
</evidence>
<dbReference type="PANTHER" id="PTHR33993:SF14">
    <property type="entry name" value="GB|AAF24581.1"/>
    <property type="match status" value="1"/>
</dbReference>
<dbReference type="PROSITE" id="PS51819">
    <property type="entry name" value="VOC"/>
    <property type="match status" value="2"/>
</dbReference>
<dbReference type="PANTHER" id="PTHR33993">
    <property type="entry name" value="GLYOXALASE-RELATED"/>
    <property type="match status" value="1"/>
</dbReference>
<feature type="domain" description="VOC" evidence="1">
    <location>
        <begin position="140"/>
        <end position="253"/>
    </location>
</feature>
<dbReference type="Pfam" id="PF00903">
    <property type="entry name" value="Glyoxalase"/>
    <property type="match status" value="2"/>
</dbReference>
<dbReference type="InterPro" id="IPR052164">
    <property type="entry name" value="Anthracycline_SecMetBiosynth"/>
</dbReference>
<organism evidence="2 3">
    <name type="scientific">Amycolatopsis sulphurea</name>
    <dbReference type="NCBI Taxonomy" id="76022"/>
    <lineage>
        <taxon>Bacteria</taxon>
        <taxon>Bacillati</taxon>
        <taxon>Actinomycetota</taxon>
        <taxon>Actinomycetes</taxon>
        <taxon>Pseudonocardiales</taxon>
        <taxon>Pseudonocardiaceae</taxon>
        <taxon>Amycolatopsis</taxon>
    </lineage>
</organism>
<dbReference type="RefSeq" id="WP_098511362.1">
    <property type="nucleotide sequence ID" value="NZ_JBIAKZ010000011.1"/>
</dbReference>
<dbReference type="InterPro" id="IPR037523">
    <property type="entry name" value="VOC_core"/>
</dbReference>
<dbReference type="InterPro" id="IPR004360">
    <property type="entry name" value="Glyas_Fos-R_dOase_dom"/>
</dbReference>
<accession>A0A2A9FA60</accession>